<dbReference type="Pfam" id="PF13581">
    <property type="entry name" value="HATPase_c_2"/>
    <property type="match status" value="1"/>
</dbReference>
<keyword evidence="3" id="KW-0808">Transferase</keyword>
<evidence type="ECO:0000313" key="3">
    <source>
        <dbReference type="EMBL" id="NJC27537.1"/>
    </source>
</evidence>
<dbReference type="PANTHER" id="PTHR35526">
    <property type="entry name" value="ANTI-SIGMA-F FACTOR RSBW-RELATED"/>
    <property type="match status" value="1"/>
</dbReference>
<keyword evidence="1" id="KW-0723">Serine/threonine-protein kinase</keyword>
<dbReference type="GO" id="GO:0004674">
    <property type="term" value="F:protein serine/threonine kinase activity"/>
    <property type="evidence" value="ECO:0007669"/>
    <property type="project" value="UniProtKB-EC"/>
</dbReference>
<sequence>MSAARKDNVSLFMLTIVSDPSNISKIEPYAERIANEYQLCPEKRINLLISLTEAVTNAIIHGNKQDRSKFVKIQCAKTPRHLAVRVSDQGPGFNYASLPDPTSPERICECGGRGVYLMNQLCDQLQYKNGGTMVEMRFRT</sequence>
<dbReference type="Proteomes" id="UP000770785">
    <property type="component" value="Unassembled WGS sequence"/>
</dbReference>
<evidence type="ECO:0000313" key="4">
    <source>
        <dbReference type="Proteomes" id="UP000770785"/>
    </source>
</evidence>
<organism evidence="3 4">
    <name type="scientific">Neolewinella antarctica</name>
    <dbReference type="NCBI Taxonomy" id="442734"/>
    <lineage>
        <taxon>Bacteria</taxon>
        <taxon>Pseudomonadati</taxon>
        <taxon>Bacteroidota</taxon>
        <taxon>Saprospiria</taxon>
        <taxon>Saprospirales</taxon>
        <taxon>Lewinellaceae</taxon>
        <taxon>Neolewinella</taxon>
    </lineage>
</organism>
<dbReference type="SUPFAM" id="SSF55874">
    <property type="entry name" value="ATPase domain of HSP90 chaperone/DNA topoisomerase II/histidine kinase"/>
    <property type="match status" value="1"/>
</dbReference>
<dbReference type="EC" id="2.7.11.1" evidence="3"/>
<evidence type="ECO:0000259" key="2">
    <source>
        <dbReference type="Pfam" id="PF13581"/>
    </source>
</evidence>
<gene>
    <name evidence="3" type="ORF">GGR27_003054</name>
</gene>
<evidence type="ECO:0000256" key="1">
    <source>
        <dbReference type="ARBA" id="ARBA00022527"/>
    </source>
</evidence>
<name>A0ABX0XE92_9BACT</name>
<proteinExistence type="predicted"/>
<dbReference type="RefSeq" id="WP_245184684.1">
    <property type="nucleotide sequence ID" value="NZ_JAATJH010000005.1"/>
</dbReference>
<dbReference type="Gene3D" id="3.30.565.10">
    <property type="entry name" value="Histidine kinase-like ATPase, C-terminal domain"/>
    <property type="match status" value="1"/>
</dbReference>
<accession>A0ABX0XE92</accession>
<keyword evidence="3" id="KW-0418">Kinase</keyword>
<keyword evidence="4" id="KW-1185">Reference proteome</keyword>
<dbReference type="PANTHER" id="PTHR35526:SF3">
    <property type="entry name" value="ANTI-SIGMA-F FACTOR RSBW"/>
    <property type="match status" value="1"/>
</dbReference>
<protein>
    <submittedName>
        <fullName evidence="3">Serine/threonine-protein kinase RsbW</fullName>
        <ecNumber evidence="3">2.7.11.1</ecNumber>
    </submittedName>
</protein>
<reference evidence="3 4" key="1">
    <citation type="submission" date="2020-03" db="EMBL/GenBank/DDBJ databases">
        <title>Genomic Encyclopedia of Type Strains, Phase IV (KMG-IV): sequencing the most valuable type-strain genomes for metagenomic binning, comparative biology and taxonomic classification.</title>
        <authorList>
            <person name="Goeker M."/>
        </authorList>
    </citation>
    <scope>NUCLEOTIDE SEQUENCE [LARGE SCALE GENOMIC DNA]</scope>
    <source>
        <strain evidence="3 4">DSM 105096</strain>
    </source>
</reference>
<dbReference type="InterPro" id="IPR036890">
    <property type="entry name" value="HATPase_C_sf"/>
</dbReference>
<feature type="domain" description="Histidine kinase/HSP90-like ATPase" evidence="2">
    <location>
        <begin position="18"/>
        <end position="138"/>
    </location>
</feature>
<dbReference type="EMBL" id="JAATJH010000005">
    <property type="protein sequence ID" value="NJC27537.1"/>
    <property type="molecule type" value="Genomic_DNA"/>
</dbReference>
<dbReference type="CDD" id="cd16936">
    <property type="entry name" value="HATPase_RsbW-like"/>
    <property type="match status" value="1"/>
</dbReference>
<dbReference type="InterPro" id="IPR050267">
    <property type="entry name" value="Anti-sigma-factor_SerPK"/>
</dbReference>
<comment type="caution">
    <text evidence="3">The sequence shown here is derived from an EMBL/GenBank/DDBJ whole genome shotgun (WGS) entry which is preliminary data.</text>
</comment>
<dbReference type="InterPro" id="IPR003594">
    <property type="entry name" value="HATPase_dom"/>
</dbReference>